<comment type="caution">
    <text evidence="1">The sequence shown here is derived from an EMBL/GenBank/DDBJ whole genome shotgun (WGS) entry which is preliminary data.</text>
</comment>
<reference evidence="1 2" key="1">
    <citation type="submission" date="2018-04" db="EMBL/GenBank/DDBJ databases">
        <title>Genomic Encyclopedia of Archaeal and Bacterial Type Strains, Phase II (KMG-II): from individual species to whole genera.</title>
        <authorList>
            <person name="Goeker M."/>
        </authorList>
    </citation>
    <scope>NUCLEOTIDE SEQUENCE [LARGE SCALE GENOMIC DNA]</scope>
    <source>
        <strain evidence="1 2">DSM 12244</strain>
    </source>
</reference>
<accession>A0A2T6CGR9</accession>
<dbReference type="Gene3D" id="2.40.10.270">
    <property type="entry name" value="Bacteriophage SPP1 head-tail adaptor protein"/>
    <property type="match status" value="1"/>
</dbReference>
<dbReference type="InterPro" id="IPR008767">
    <property type="entry name" value="Phage_SPP1_head-tail_adaptor"/>
</dbReference>
<proteinExistence type="predicted"/>
<dbReference type="Pfam" id="PF05521">
    <property type="entry name" value="Phage_HCP"/>
    <property type="match status" value="1"/>
</dbReference>
<evidence type="ECO:0000313" key="1">
    <source>
        <dbReference type="EMBL" id="PTX74690.1"/>
    </source>
</evidence>
<name>A0A2T6CGR9_9RHOB</name>
<dbReference type="OrthoDB" id="7570189at2"/>
<sequence>MSVPVLSHALILEGPERVSDGAGGYAEGWIALGTLWAQITARTGRETAQGGAPVSRVSHRIVVRGAPYGSPERPKPQQRLRNGDRVFVIQAVAERDGAGRYLTCFADEEVVA</sequence>
<dbReference type="InterPro" id="IPR038666">
    <property type="entry name" value="SSP1_head-tail_sf"/>
</dbReference>
<evidence type="ECO:0000313" key="2">
    <source>
        <dbReference type="Proteomes" id="UP000244092"/>
    </source>
</evidence>
<organism evidence="1 2">
    <name type="scientific">Sulfitobacter mediterraneus</name>
    <dbReference type="NCBI Taxonomy" id="83219"/>
    <lineage>
        <taxon>Bacteria</taxon>
        <taxon>Pseudomonadati</taxon>
        <taxon>Pseudomonadota</taxon>
        <taxon>Alphaproteobacteria</taxon>
        <taxon>Rhodobacterales</taxon>
        <taxon>Roseobacteraceae</taxon>
        <taxon>Sulfitobacter</taxon>
    </lineage>
</organism>
<dbReference type="RefSeq" id="WP_025048339.1">
    <property type="nucleotide sequence ID" value="NZ_QBKU01000003.1"/>
</dbReference>
<dbReference type="AlphaFoldDB" id="A0A2T6CGR9"/>
<protein>
    <submittedName>
        <fullName evidence="1">Head-tail adaptor</fullName>
    </submittedName>
</protein>
<gene>
    <name evidence="1" type="ORF">C8N31_103167</name>
</gene>
<dbReference type="EMBL" id="QBKU01000003">
    <property type="protein sequence ID" value="PTX74690.1"/>
    <property type="molecule type" value="Genomic_DNA"/>
</dbReference>
<dbReference type="Proteomes" id="UP000244092">
    <property type="component" value="Unassembled WGS sequence"/>
</dbReference>